<dbReference type="OrthoDB" id="20669at2759"/>
<reference evidence="1 2" key="1">
    <citation type="journal article" date="2019" name="Sci. Rep.">
        <title>A high-quality genome of Eragrostis curvula grass provides insights into Poaceae evolution and supports new strategies to enhance forage quality.</title>
        <authorList>
            <person name="Carballo J."/>
            <person name="Santos B.A.C.M."/>
            <person name="Zappacosta D."/>
            <person name="Garbus I."/>
            <person name="Selva J.P."/>
            <person name="Gallo C.A."/>
            <person name="Diaz A."/>
            <person name="Albertini E."/>
            <person name="Caccamo M."/>
            <person name="Echenique V."/>
        </authorList>
    </citation>
    <scope>NUCLEOTIDE SEQUENCE [LARGE SCALE GENOMIC DNA]</scope>
    <source>
        <strain evidence="2">cv. Victoria</strain>
        <tissue evidence="1">Leaf</tissue>
    </source>
</reference>
<dbReference type="InterPro" id="IPR011047">
    <property type="entry name" value="Quinoprotein_ADH-like_sf"/>
</dbReference>
<dbReference type="EMBL" id="RWGY01000013">
    <property type="protein sequence ID" value="TVU25477.1"/>
    <property type="molecule type" value="Genomic_DNA"/>
</dbReference>
<name>A0A5J9UQI3_9POAL</name>
<dbReference type="PANTHER" id="PTHR43991">
    <property type="entry name" value="WD REPEAT PROTEIN (AFU_ORTHOLOGUE AFUA_8G05640)-RELATED"/>
    <property type="match status" value="1"/>
</dbReference>
<gene>
    <name evidence="1" type="ORF">EJB05_27975</name>
</gene>
<dbReference type="PANTHER" id="PTHR43991:SF38">
    <property type="entry name" value="OS02G0721600 PROTEIN"/>
    <property type="match status" value="1"/>
</dbReference>
<proteinExistence type="predicted"/>
<organism evidence="1 2">
    <name type="scientific">Eragrostis curvula</name>
    <name type="common">weeping love grass</name>
    <dbReference type="NCBI Taxonomy" id="38414"/>
    <lineage>
        <taxon>Eukaryota</taxon>
        <taxon>Viridiplantae</taxon>
        <taxon>Streptophyta</taxon>
        <taxon>Embryophyta</taxon>
        <taxon>Tracheophyta</taxon>
        <taxon>Spermatophyta</taxon>
        <taxon>Magnoliopsida</taxon>
        <taxon>Liliopsida</taxon>
        <taxon>Poales</taxon>
        <taxon>Poaceae</taxon>
        <taxon>PACMAD clade</taxon>
        <taxon>Chloridoideae</taxon>
        <taxon>Eragrostideae</taxon>
        <taxon>Eragrostidinae</taxon>
        <taxon>Eragrostis</taxon>
    </lineage>
</organism>
<keyword evidence="2" id="KW-1185">Reference proteome</keyword>
<evidence type="ECO:0000313" key="1">
    <source>
        <dbReference type="EMBL" id="TVU25477.1"/>
    </source>
</evidence>
<comment type="caution">
    <text evidence="1">The sequence shown here is derived from an EMBL/GenBank/DDBJ whole genome shotgun (WGS) entry which is preliminary data.</text>
</comment>
<dbReference type="Gramene" id="TVU25477">
    <property type="protein sequence ID" value="TVU25477"/>
    <property type="gene ID" value="EJB05_27975"/>
</dbReference>
<protein>
    <submittedName>
        <fullName evidence="1">Uncharacterized protein</fullName>
    </submittedName>
</protein>
<sequence length="69" mass="7323">HTSLSPDRKVVVIVGDDPDGLLIDANSGKTLHSMKGHRDYSGCVWLCCGCEKKLLLAVAVKKAAVGCEL</sequence>
<accession>A0A5J9UQI3</accession>
<feature type="non-terminal residue" evidence="1">
    <location>
        <position position="1"/>
    </location>
</feature>
<dbReference type="AlphaFoldDB" id="A0A5J9UQI3"/>
<dbReference type="SUPFAM" id="SSF50998">
    <property type="entry name" value="Quinoprotein alcohol dehydrogenase-like"/>
    <property type="match status" value="1"/>
</dbReference>
<evidence type="ECO:0000313" key="2">
    <source>
        <dbReference type="Proteomes" id="UP000324897"/>
    </source>
</evidence>
<dbReference type="Proteomes" id="UP000324897">
    <property type="component" value="Chromosome 2"/>
</dbReference>